<dbReference type="InterPro" id="IPR029058">
    <property type="entry name" value="AB_hydrolase_fold"/>
</dbReference>
<dbReference type="Gene3D" id="3.40.50.1820">
    <property type="entry name" value="alpha/beta hydrolase"/>
    <property type="match status" value="1"/>
</dbReference>
<dbReference type="EMBL" id="CP072842">
    <property type="protein sequence ID" value="QTV05117.1"/>
    <property type="molecule type" value="Genomic_DNA"/>
</dbReference>
<reference evidence="1 2" key="1">
    <citation type="journal article" date="2021" name="Int. J. Syst. Evol. Microbiol.">
        <title>Faecalibacter bovis sp. nov., isolated from cow faeces.</title>
        <authorList>
            <person name="Li F."/>
            <person name="Zhao W."/>
            <person name="Hong Q."/>
            <person name="Shao Q."/>
            <person name="Song J."/>
            <person name="Yang S."/>
        </authorList>
    </citation>
    <scope>NUCLEOTIDE SEQUENCE [LARGE SCALE GENOMIC DNA]</scope>
    <source>
        <strain evidence="1 2">ZY171143</strain>
    </source>
</reference>
<evidence type="ECO:0000313" key="2">
    <source>
        <dbReference type="Proteomes" id="UP000672011"/>
    </source>
</evidence>
<dbReference type="SUPFAM" id="SSF53474">
    <property type="entry name" value="alpha/beta-Hydrolases"/>
    <property type="match status" value="1"/>
</dbReference>
<keyword evidence="2" id="KW-1185">Reference proteome</keyword>
<organism evidence="1 2">
    <name type="scientific">Faecalibacter bovis</name>
    <dbReference type="NCBI Taxonomy" id="2898187"/>
    <lineage>
        <taxon>Bacteria</taxon>
        <taxon>Pseudomonadati</taxon>
        <taxon>Bacteroidota</taxon>
        <taxon>Flavobacteriia</taxon>
        <taxon>Flavobacteriales</taxon>
        <taxon>Weeksellaceae</taxon>
        <taxon>Faecalibacter</taxon>
    </lineage>
</organism>
<dbReference type="RefSeq" id="WP_230475741.1">
    <property type="nucleotide sequence ID" value="NZ_CP072842.1"/>
</dbReference>
<reference evidence="2" key="2">
    <citation type="submission" date="2021-04" db="EMBL/GenBank/DDBJ databases">
        <title>Taxonomy of Flavobacteriaceae bacterium ZY171143.</title>
        <authorList>
            <person name="Li F."/>
        </authorList>
    </citation>
    <scope>NUCLEOTIDE SEQUENCE [LARGE SCALE GENOMIC DNA]</scope>
    <source>
        <strain evidence="2">ZY171143</strain>
    </source>
</reference>
<proteinExistence type="predicted"/>
<gene>
    <name evidence="1" type="ORF">J9309_09980</name>
</gene>
<accession>A0ABX7XBE6</accession>
<sequence>MNSKKLNGIYLHGYQGYVTDEKKNFLGNYGTIYAPNIDYDNEPEILYSLYDQFKDKNLDFVSGTSLGGLLIYHLALLLEVPCLVLNPAVTVLDQVKKYIPNKAWELKPKSQIYVLVGLKDEIVNSDLQLDFFNKINLETNKVTLCINEDLGHFIPLEDFELAFNEFKEMI</sequence>
<evidence type="ECO:0008006" key="3">
    <source>
        <dbReference type="Google" id="ProtNLM"/>
    </source>
</evidence>
<name>A0ABX7XBE6_9FLAO</name>
<protein>
    <recommendedName>
        <fullName evidence="3">Alpha/beta hydrolase</fullName>
    </recommendedName>
</protein>
<dbReference type="Proteomes" id="UP000672011">
    <property type="component" value="Chromosome"/>
</dbReference>
<evidence type="ECO:0000313" key="1">
    <source>
        <dbReference type="EMBL" id="QTV05117.1"/>
    </source>
</evidence>